<organism evidence="1 2">
    <name type="scientific">Thalassotalea euphylliae</name>
    <dbReference type="NCBI Taxonomy" id="1655234"/>
    <lineage>
        <taxon>Bacteria</taxon>
        <taxon>Pseudomonadati</taxon>
        <taxon>Pseudomonadota</taxon>
        <taxon>Gammaproteobacteria</taxon>
        <taxon>Alteromonadales</taxon>
        <taxon>Colwelliaceae</taxon>
        <taxon>Thalassotalea</taxon>
    </lineage>
</organism>
<evidence type="ECO:0000313" key="1">
    <source>
        <dbReference type="EMBL" id="REL26111.1"/>
    </source>
</evidence>
<name>A0A3E0TND4_9GAMM</name>
<sequence>MKVITLASVAIGLIYAASDYSERFSAQENLNAGSQQQQANLAATQLPQLTNTQVLAIEQAYVKFKPEDTPKEVVQQNQYALTEQEQLAQNGELLEFYQGDWRYQLLAVIAPDGSEQALKNTTAILRATNVKSTSVDTKIESVVDGGLLGHYSVAISNTKQVKLAYKQQEITLLMYKAKSV</sequence>
<dbReference type="Proteomes" id="UP000256478">
    <property type="component" value="Unassembled WGS sequence"/>
</dbReference>
<protein>
    <submittedName>
        <fullName evidence="1">Uncharacterized protein</fullName>
    </submittedName>
</protein>
<dbReference type="EMBL" id="QUOU01000001">
    <property type="protein sequence ID" value="REL26111.1"/>
    <property type="molecule type" value="Genomic_DNA"/>
</dbReference>
<reference evidence="1 2" key="1">
    <citation type="submission" date="2018-08" db="EMBL/GenBank/DDBJ databases">
        <title>Thalassotalea euphylliae genome.</title>
        <authorList>
            <person name="Summers S."/>
            <person name="Rice S.A."/>
            <person name="Freckelton M.L."/>
            <person name="Nedved B.T."/>
            <person name="Hadfield M.G."/>
        </authorList>
    </citation>
    <scope>NUCLEOTIDE SEQUENCE [LARGE SCALE GENOMIC DNA]</scope>
    <source>
        <strain evidence="1 2">H1</strain>
    </source>
</reference>
<dbReference type="AlphaFoldDB" id="A0A3E0TND4"/>
<dbReference type="RefSeq" id="WP_116007232.1">
    <property type="nucleotide sequence ID" value="NZ_QUOU01000001.1"/>
</dbReference>
<accession>A0A3E0TND4</accession>
<proteinExistence type="predicted"/>
<gene>
    <name evidence="1" type="ORF">DXX93_05655</name>
</gene>
<evidence type="ECO:0000313" key="2">
    <source>
        <dbReference type="Proteomes" id="UP000256478"/>
    </source>
</evidence>
<comment type="caution">
    <text evidence="1">The sequence shown here is derived from an EMBL/GenBank/DDBJ whole genome shotgun (WGS) entry which is preliminary data.</text>
</comment>